<keyword evidence="2" id="KW-0812">Transmembrane</keyword>
<dbReference type="AlphaFoldDB" id="A0AA37QIU3"/>
<feature type="transmembrane region" description="Helical" evidence="2">
    <location>
        <begin position="73"/>
        <end position="91"/>
    </location>
</feature>
<proteinExistence type="predicted"/>
<name>A0AA37QIU3_9BACT</name>
<feature type="compositionally biased region" description="Low complexity" evidence="1">
    <location>
        <begin position="152"/>
        <end position="180"/>
    </location>
</feature>
<keyword evidence="2" id="KW-1133">Transmembrane helix</keyword>
<sequence>MTTYTDPAASPTPSVAPSDPPADAARTGTESRTDARTDARGEPREHRRAADPLNRVRASDLEPYTGLGYLSKLFRLIAILLLVLLVAEVGIGMYSEGVESLRTLTTEASRLIVIAGVLWGAGDLATLLIDIGHDVRATRILLGRQALPPGETLAPSTSATTATTATAAAPHRPTALPRRTALGDAPEVRADARME</sequence>
<evidence type="ECO:0000313" key="3">
    <source>
        <dbReference type="EMBL" id="GLC27648.1"/>
    </source>
</evidence>
<evidence type="ECO:0000256" key="1">
    <source>
        <dbReference type="SAM" id="MobiDB-lite"/>
    </source>
</evidence>
<comment type="caution">
    <text evidence="3">The sequence shown here is derived from an EMBL/GenBank/DDBJ whole genome shotgun (WGS) entry which is preliminary data.</text>
</comment>
<gene>
    <name evidence="3" type="ORF">rosag_41610</name>
</gene>
<organism evidence="3 4">
    <name type="scientific">Roseisolibacter agri</name>
    <dbReference type="NCBI Taxonomy" id="2014610"/>
    <lineage>
        <taxon>Bacteria</taxon>
        <taxon>Pseudomonadati</taxon>
        <taxon>Gemmatimonadota</taxon>
        <taxon>Gemmatimonadia</taxon>
        <taxon>Gemmatimonadales</taxon>
        <taxon>Gemmatimonadaceae</taxon>
        <taxon>Roseisolibacter</taxon>
    </lineage>
</organism>
<keyword evidence="4" id="KW-1185">Reference proteome</keyword>
<feature type="compositionally biased region" description="Basic and acidic residues" evidence="1">
    <location>
        <begin position="186"/>
        <end position="195"/>
    </location>
</feature>
<reference evidence="3" key="1">
    <citation type="submission" date="2022-08" db="EMBL/GenBank/DDBJ databases">
        <title>Draft genome sequencing of Roseisolibacter agri AW1220.</title>
        <authorList>
            <person name="Tobiishi Y."/>
            <person name="Tonouchi A."/>
        </authorList>
    </citation>
    <scope>NUCLEOTIDE SEQUENCE</scope>
    <source>
        <strain evidence="3">AW1220</strain>
    </source>
</reference>
<feature type="transmembrane region" description="Helical" evidence="2">
    <location>
        <begin position="111"/>
        <end position="129"/>
    </location>
</feature>
<dbReference type="Proteomes" id="UP001161325">
    <property type="component" value="Unassembled WGS sequence"/>
</dbReference>
<feature type="compositionally biased region" description="Low complexity" evidence="1">
    <location>
        <begin position="1"/>
        <end position="25"/>
    </location>
</feature>
<keyword evidence="2" id="KW-0472">Membrane</keyword>
<feature type="region of interest" description="Disordered" evidence="1">
    <location>
        <begin position="1"/>
        <end position="52"/>
    </location>
</feature>
<evidence type="ECO:0000313" key="4">
    <source>
        <dbReference type="Proteomes" id="UP001161325"/>
    </source>
</evidence>
<evidence type="ECO:0000256" key="2">
    <source>
        <dbReference type="SAM" id="Phobius"/>
    </source>
</evidence>
<dbReference type="RefSeq" id="WP_284352084.1">
    <property type="nucleotide sequence ID" value="NZ_BRXS01000006.1"/>
</dbReference>
<accession>A0AA37QIU3</accession>
<feature type="region of interest" description="Disordered" evidence="1">
    <location>
        <begin position="151"/>
        <end position="195"/>
    </location>
</feature>
<feature type="compositionally biased region" description="Basic and acidic residues" evidence="1">
    <location>
        <begin position="29"/>
        <end position="50"/>
    </location>
</feature>
<dbReference type="EMBL" id="BRXS01000006">
    <property type="protein sequence ID" value="GLC27648.1"/>
    <property type="molecule type" value="Genomic_DNA"/>
</dbReference>
<protein>
    <submittedName>
        <fullName evidence="3">Uncharacterized protein</fullName>
    </submittedName>
</protein>